<name>F2UL73_SALR5</name>
<dbReference type="Pfam" id="PF00627">
    <property type="entry name" value="UBA"/>
    <property type="match status" value="1"/>
</dbReference>
<organism evidence="14">
    <name type="scientific">Salpingoeca rosetta (strain ATCC 50818 / BSB-021)</name>
    <dbReference type="NCBI Taxonomy" id="946362"/>
    <lineage>
        <taxon>Eukaryota</taxon>
        <taxon>Choanoflagellata</taxon>
        <taxon>Craspedida</taxon>
        <taxon>Salpingoecidae</taxon>
        <taxon>Salpingoeca</taxon>
    </lineage>
</organism>
<dbReference type="PANTHER" id="PTHR23007">
    <property type="entry name" value="CBL"/>
    <property type="match status" value="1"/>
</dbReference>
<dbReference type="InterPro" id="IPR024159">
    <property type="entry name" value="Cbl_PTB"/>
</dbReference>
<dbReference type="SMART" id="SM00184">
    <property type="entry name" value="RING"/>
    <property type="match status" value="1"/>
</dbReference>
<evidence type="ECO:0000313" key="13">
    <source>
        <dbReference type="EMBL" id="EGD77872.1"/>
    </source>
</evidence>
<protein>
    <recommendedName>
        <fullName evidence="3">RING-type E3 ubiquitin transferase</fullName>
        <ecNumber evidence="3">2.3.2.27</ecNumber>
    </recommendedName>
</protein>
<dbReference type="PDBsum" id="6BK5"/>
<dbReference type="Gene3D" id="1.10.8.10">
    <property type="entry name" value="DNA helicase RuvA subunit, C-terminal domain"/>
    <property type="match status" value="1"/>
</dbReference>
<comment type="pathway">
    <text evidence="2">Protein modification; protein ubiquitination.</text>
</comment>
<dbReference type="GO" id="GO:0008270">
    <property type="term" value="F:zinc ion binding"/>
    <property type="evidence" value="ECO:0007669"/>
    <property type="project" value="UniProtKB-KW"/>
</dbReference>
<dbReference type="SUPFAM" id="SSF46934">
    <property type="entry name" value="UBA-like"/>
    <property type="match status" value="1"/>
</dbReference>
<dbReference type="EC" id="2.3.2.27" evidence="3"/>
<dbReference type="GeneID" id="16070489"/>
<dbReference type="InterPro" id="IPR017907">
    <property type="entry name" value="Znf_RING_CS"/>
</dbReference>
<dbReference type="GO" id="GO:0045121">
    <property type="term" value="C:membrane raft"/>
    <property type="evidence" value="ECO:0007669"/>
    <property type="project" value="TreeGrafter"/>
</dbReference>
<dbReference type="STRING" id="946362.F2UL73"/>
<dbReference type="Pfam" id="PF13920">
    <property type="entry name" value="zf-C3HC4_3"/>
    <property type="match status" value="1"/>
</dbReference>
<dbReference type="InParanoid" id="F2UL73"/>
<dbReference type="InterPro" id="IPR003153">
    <property type="entry name" value="Adaptor_Cbl_N_hlx"/>
</dbReference>
<dbReference type="InterPro" id="IPR015940">
    <property type="entry name" value="UBA"/>
</dbReference>
<dbReference type="GO" id="GO:0005509">
    <property type="term" value="F:calcium ion binding"/>
    <property type="evidence" value="ECO:0007669"/>
    <property type="project" value="InterPro"/>
</dbReference>
<dbReference type="InterPro" id="IPR011992">
    <property type="entry name" value="EF-hand-dom_pair"/>
</dbReference>
<dbReference type="Pfam" id="PF02762">
    <property type="entry name" value="Cbl_N3"/>
    <property type="match status" value="1"/>
</dbReference>
<keyword evidence="4 15" id="KW-0479">Metal-binding</keyword>
<accession>F2UL73</accession>
<dbReference type="InterPro" id="IPR036860">
    <property type="entry name" value="SH2_dom_sf"/>
</dbReference>
<dbReference type="FunCoup" id="F2UL73">
    <property type="interactions" value="1036"/>
</dbReference>
<dbReference type="SUPFAM" id="SSF57850">
    <property type="entry name" value="RING/U-box"/>
    <property type="match status" value="1"/>
</dbReference>
<dbReference type="OMA" id="CRCEIQG"/>
<evidence type="ECO:0000313" key="14">
    <source>
        <dbReference type="Proteomes" id="UP000007799"/>
    </source>
</evidence>
<dbReference type="GO" id="GO:0001784">
    <property type="term" value="F:phosphotyrosine residue binding"/>
    <property type="evidence" value="ECO:0007669"/>
    <property type="project" value="InterPro"/>
</dbReference>
<evidence type="ECO:0000259" key="11">
    <source>
        <dbReference type="PROSITE" id="PS50089"/>
    </source>
</evidence>
<dbReference type="GO" id="GO:0007166">
    <property type="term" value="P:cell surface receptor signaling pathway"/>
    <property type="evidence" value="ECO:0007669"/>
    <property type="project" value="InterPro"/>
</dbReference>
<evidence type="ECO:0000256" key="5">
    <source>
        <dbReference type="ARBA" id="ARBA00022771"/>
    </source>
</evidence>
<dbReference type="Pfam" id="PF02761">
    <property type="entry name" value="Cbl_N2"/>
    <property type="match status" value="1"/>
</dbReference>
<dbReference type="PROSITE" id="PS50030">
    <property type="entry name" value="UBA"/>
    <property type="match status" value="1"/>
</dbReference>
<feature type="compositionally biased region" description="Pro residues" evidence="9">
    <location>
        <begin position="465"/>
        <end position="476"/>
    </location>
</feature>
<evidence type="ECO:0000256" key="9">
    <source>
        <dbReference type="SAM" id="MobiDB-lite"/>
    </source>
</evidence>
<evidence type="ECO:0000259" key="10">
    <source>
        <dbReference type="PROSITE" id="PS50030"/>
    </source>
</evidence>
<feature type="domain" description="Cbl-PTB" evidence="12">
    <location>
        <begin position="32"/>
        <end position="332"/>
    </location>
</feature>
<proteinExistence type="evidence at protein level"/>
<evidence type="ECO:0007829" key="15">
    <source>
        <dbReference type="PDB" id="6BK5"/>
    </source>
</evidence>
<keyword evidence="14" id="KW-1185">Reference proteome</keyword>
<dbReference type="CDD" id="cd14270">
    <property type="entry name" value="UBA"/>
    <property type="match status" value="1"/>
</dbReference>
<dbReference type="Gene3D" id="1.20.930.20">
    <property type="entry name" value="Adaptor protein Cbl, N-terminal domain"/>
    <property type="match status" value="1"/>
</dbReference>
<dbReference type="InterPro" id="IPR014741">
    <property type="entry name" value="Adaptor_Cbl_EF_hand-like"/>
</dbReference>
<keyword evidence="5 8" id="KW-0863">Zinc-finger</keyword>
<comment type="catalytic activity">
    <reaction evidence="1">
        <text>S-ubiquitinyl-[E2 ubiquitin-conjugating enzyme]-L-cysteine + [acceptor protein]-L-lysine = [E2 ubiquitin-conjugating enzyme]-L-cysteine + N(6)-ubiquitinyl-[acceptor protein]-L-lysine.</text>
        <dbReference type="EC" id="2.3.2.27"/>
    </reaction>
</comment>
<dbReference type="SUPFAM" id="SSF47668">
    <property type="entry name" value="N-terminal domain of cbl (N-cbl)"/>
    <property type="match status" value="1"/>
</dbReference>
<feature type="binding site" evidence="15">
    <location>
        <position position="216"/>
    </location>
    <ligand>
        <name>Ca(2+)</name>
        <dbReference type="ChEBI" id="CHEBI:29108"/>
    </ligand>
</feature>
<dbReference type="Gene3D" id="3.30.40.10">
    <property type="entry name" value="Zinc/RING finger domain, C3HC4 (zinc finger)"/>
    <property type="match status" value="1"/>
</dbReference>
<evidence type="ECO:0000256" key="4">
    <source>
        <dbReference type="ARBA" id="ARBA00022723"/>
    </source>
</evidence>
<dbReference type="InterPro" id="IPR001841">
    <property type="entry name" value="Znf_RING"/>
</dbReference>
<dbReference type="GO" id="GO:0061630">
    <property type="term" value="F:ubiquitin protein ligase activity"/>
    <property type="evidence" value="ECO:0007669"/>
    <property type="project" value="UniProtKB-EC"/>
</dbReference>
<evidence type="ECO:0000256" key="7">
    <source>
        <dbReference type="ARBA" id="ARBA00022837"/>
    </source>
</evidence>
<dbReference type="OrthoDB" id="7237699at2759"/>
<dbReference type="PROSITE" id="PS50089">
    <property type="entry name" value="ZF_RING_2"/>
    <property type="match status" value="1"/>
</dbReference>
<feature type="binding site" evidence="15">
    <location>
        <position position="214"/>
    </location>
    <ligand>
        <name>Ca(2+)</name>
        <dbReference type="ChEBI" id="CHEBI:29108"/>
    </ligand>
</feature>
<dbReference type="InterPro" id="IPR036537">
    <property type="entry name" value="Adaptor_Cbl_N_dom_sf"/>
</dbReference>
<evidence type="ECO:0000256" key="1">
    <source>
        <dbReference type="ARBA" id="ARBA00000900"/>
    </source>
</evidence>
<dbReference type="GO" id="GO:0005886">
    <property type="term" value="C:plasma membrane"/>
    <property type="evidence" value="ECO:0007669"/>
    <property type="project" value="TreeGrafter"/>
</dbReference>
<evidence type="ECO:0000256" key="8">
    <source>
        <dbReference type="PROSITE-ProRule" id="PRU00175"/>
    </source>
</evidence>
<dbReference type="InterPro" id="IPR009060">
    <property type="entry name" value="UBA-like_sf"/>
</dbReference>
<dbReference type="SMR" id="F2UL73"/>
<feature type="binding site" evidence="15">
    <location>
        <position position="210"/>
    </location>
    <ligand>
        <name>Ca(2+)</name>
        <dbReference type="ChEBI" id="CHEBI:29108"/>
    </ligand>
</feature>
<keyword evidence="15" id="KW-0002">3D-structure</keyword>
<dbReference type="SMART" id="SM00165">
    <property type="entry name" value="UBA"/>
    <property type="match status" value="1"/>
</dbReference>
<evidence type="ECO:0000256" key="3">
    <source>
        <dbReference type="ARBA" id="ARBA00012483"/>
    </source>
</evidence>
<keyword evidence="7 15" id="KW-0106">Calcium</keyword>
<feature type="binding site" evidence="15">
    <location>
        <position position="212"/>
    </location>
    <ligand>
        <name>Ca(2+)</name>
        <dbReference type="ChEBI" id="CHEBI:29108"/>
    </ligand>
</feature>
<dbReference type="SUPFAM" id="SSF55550">
    <property type="entry name" value="SH2 domain"/>
    <property type="match status" value="1"/>
</dbReference>
<feature type="region of interest" description="Disordered" evidence="9">
    <location>
        <begin position="416"/>
        <end position="512"/>
    </location>
</feature>
<dbReference type="GO" id="GO:0023051">
    <property type="term" value="P:regulation of signaling"/>
    <property type="evidence" value="ECO:0007669"/>
    <property type="project" value="InterPro"/>
</dbReference>
<dbReference type="AlphaFoldDB" id="F2UL73"/>
<dbReference type="PROSITE" id="PS51506">
    <property type="entry name" value="CBL_PTB"/>
    <property type="match status" value="1"/>
</dbReference>
<dbReference type="GO" id="GO:0017124">
    <property type="term" value="F:SH3 domain binding"/>
    <property type="evidence" value="ECO:0007669"/>
    <property type="project" value="TreeGrafter"/>
</dbReference>
<feature type="domain" description="RING-type" evidence="11">
    <location>
        <begin position="362"/>
        <end position="403"/>
    </location>
</feature>
<dbReference type="KEGG" id="sre:PTSG_09506"/>
<dbReference type="InterPro" id="IPR024162">
    <property type="entry name" value="Adaptor_Cbl"/>
</dbReference>
<dbReference type="InterPro" id="IPR013083">
    <property type="entry name" value="Znf_RING/FYVE/PHD"/>
</dbReference>
<evidence type="ECO:0000256" key="6">
    <source>
        <dbReference type="ARBA" id="ARBA00022833"/>
    </source>
</evidence>
<reference evidence="15" key="2">
    <citation type="journal article" date="2018" name="Protein Sci.">
        <title>Phosphorylation control of the ubiquitin ligase Cbl is conserved in choanoflagellates.</title>
        <authorList>
            <person name="Amacher J.F."/>
            <person name="Hobbs H.T."/>
            <person name="Cantor A.C."/>
            <person name="Shah L."/>
            <person name="Rivero M.J."/>
            <person name="Mulchand S.A."/>
            <person name="Kuriyan J."/>
        </authorList>
    </citation>
    <scope>X-RAY CRYSTALLOGRAPHY (2.40 ANGSTROMS) OF 1-349 IN COMPLEX WITH CA(2+)</scope>
</reference>
<dbReference type="PROSITE" id="PS00518">
    <property type="entry name" value="ZF_RING_1"/>
    <property type="match status" value="1"/>
</dbReference>
<feature type="compositionally biased region" description="Acidic residues" evidence="9">
    <location>
        <begin position="420"/>
        <end position="443"/>
    </location>
</feature>
<dbReference type="PANTHER" id="PTHR23007:SF11">
    <property type="entry name" value="E3 UBIQUITIN-PROTEIN LIGASE CBL"/>
    <property type="match status" value="1"/>
</dbReference>
<dbReference type="Proteomes" id="UP000007799">
    <property type="component" value="Unassembled WGS sequence"/>
</dbReference>
<dbReference type="eggNOG" id="KOG1785">
    <property type="taxonomic scope" value="Eukaryota"/>
</dbReference>
<dbReference type="EMBL" id="GL832980">
    <property type="protein sequence ID" value="EGD77872.1"/>
    <property type="molecule type" value="Genomic_DNA"/>
</dbReference>
<keyword evidence="6" id="KW-0862">Zinc</keyword>
<sequence>MATRPTGFDKAKERAKQWLKDRFQRTDLFTCEPGAVDARTTSRIEKATRKLLTLCSNKRLKLKNSPPYLQGILFDTNDFFRRIFSLNTLDTLRDCPYLNLAVRKYLIHCRIATKLFRDAGEEMESEDSEYRRQLNKYTLVFSHMLADLQAVYKDGHLDADFTIVKIDAREFWHRQFGKRLVVPWSELVPIMQAELGLSEKEGPALQHTMDITENNHVSWFEFDVFTRLFQPWSQLINNWYVLALNHPAYKAFITYDEVEAILRHHLHRPGSYVYRLSCTRLGQWAIGFVTRAGKIVQTIPQNKSLYQALLDGVEERLYLYPDGKNVQLDLKRMISDAPQNRVQVTKEEYDIYCNMDSTFELCKICNANLKSVRMEPCGHLMCNDCLQKWTQTSKKDPPCPFCRKPVLSVENIVVDPFDPIADDDDNGHDDVDHADDDDDDDDGGGVNADDLDLLKDLYPSHRCPSAPPPPISPPLSPTSSRNRRLPPLPRVSASQGASRRPSEGMSSTEPVVDPSRLRRLVEMGFARDQSEKALRIAKNDLDMATNILLSFTN</sequence>
<dbReference type="CDD" id="cd09920">
    <property type="entry name" value="SH2_Cbl-b_TKB"/>
    <property type="match status" value="1"/>
</dbReference>
<reference evidence="13" key="1">
    <citation type="submission" date="2009-08" db="EMBL/GenBank/DDBJ databases">
        <title>Annotation of Salpingoeca rosetta.</title>
        <authorList>
            <consortium name="The Broad Institute Genome Sequencing Platform"/>
            <person name="Russ C."/>
            <person name="Cuomo C."/>
            <person name="Burger G."/>
            <person name="Gray M.W."/>
            <person name="Holland P.W.H."/>
            <person name="King N."/>
            <person name="Lang F.B.F."/>
            <person name="Roger A.J."/>
            <person name="Ruiz-Trillo I."/>
            <person name="Young S.K."/>
            <person name="Zeng Q."/>
            <person name="Gargeya S."/>
            <person name="Alvarado L."/>
            <person name="Berlin A."/>
            <person name="Chapman S.B."/>
            <person name="Chen Z."/>
            <person name="Freedman E."/>
            <person name="Gellesch M."/>
            <person name="Goldberg J."/>
            <person name="Griggs A."/>
            <person name="Gujja S."/>
            <person name="Heilman E."/>
            <person name="Heiman D."/>
            <person name="Howarth C."/>
            <person name="Mehta T."/>
            <person name="Neiman D."/>
            <person name="Pearson M."/>
            <person name="Roberts A."/>
            <person name="Saif S."/>
            <person name="Shea T."/>
            <person name="Shenoy N."/>
            <person name="Sisk P."/>
            <person name="Stolte C."/>
            <person name="Sykes S."/>
            <person name="White J."/>
            <person name="Yandava C."/>
            <person name="Haas B."/>
            <person name="Nusbaum C."/>
            <person name="Birren B."/>
        </authorList>
    </citation>
    <scope>NUCLEOTIDE SEQUENCE [LARGE SCALE GENOMIC DNA]</scope>
    <source>
        <strain evidence="13">ATCC 50818</strain>
    </source>
</reference>
<dbReference type="PDB" id="6BK5">
    <property type="method" value="X-ray"/>
    <property type="resolution" value="2.40 A"/>
    <property type="chains" value="A=1-349"/>
</dbReference>
<dbReference type="Gene3D" id="1.10.238.10">
    <property type="entry name" value="EF-hand"/>
    <property type="match status" value="1"/>
</dbReference>
<feature type="domain" description="UBA" evidence="10">
    <location>
        <begin position="511"/>
        <end position="551"/>
    </location>
</feature>
<dbReference type="InterPro" id="IPR014742">
    <property type="entry name" value="Adaptor_Cbl_SH2-like"/>
</dbReference>
<dbReference type="SUPFAM" id="SSF47473">
    <property type="entry name" value="EF-hand"/>
    <property type="match status" value="1"/>
</dbReference>
<evidence type="ECO:0000256" key="2">
    <source>
        <dbReference type="ARBA" id="ARBA00004906"/>
    </source>
</evidence>
<dbReference type="Gene3D" id="3.30.505.10">
    <property type="entry name" value="SH2 domain"/>
    <property type="match status" value="1"/>
</dbReference>
<feature type="binding site" evidence="15">
    <location>
        <position position="221"/>
    </location>
    <ligand>
        <name>Ca(2+)</name>
        <dbReference type="ChEBI" id="CHEBI:29108"/>
    </ligand>
</feature>
<gene>
    <name evidence="13" type="ORF">PTSG_09506</name>
</gene>
<evidence type="ECO:0000259" key="12">
    <source>
        <dbReference type="PROSITE" id="PS51506"/>
    </source>
</evidence>
<dbReference type="Pfam" id="PF02262">
    <property type="entry name" value="Cbl_N"/>
    <property type="match status" value="1"/>
</dbReference>
<dbReference type="RefSeq" id="XP_004989936.1">
    <property type="nucleotide sequence ID" value="XM_004989879.1"/>
</dbReference>